<evidence type="ECO:0000256" key="1">
    <source>
        <dbReference type="SAM" id="MobiDB-lite"/>
    </source>
</evidence>
<accession>A0ABN2XFE3</accession>
<proteinExistence type="predicted"/>
<name>A0ABN2XFE3_9ACTN</name>
<evidence type="ECO:0000313" key="3">
    <source>
        <dbReference type="Proteomes" id="UP001500443"/>
    </source>
</evidence>
<dbReference type="EMBL" id="BAAAPF010000006">
    <property type="protein sequence ID" value="GAA2109555.1"/>
    <property type="molecule type" value="Genomic_DNA"/>
</dbReference>
<feature type="compositionally biased region" description="Pro residues" evidence="1">
    <location>
        <begin position="55"/>
        <end position="66"/>
    </location>
</feature>
<sequence>MLIKQHMQATHPQAPENDGLRGGGGHASRTPARLLPDARTQPYAADNGERLFVPPREPPTGPPVWS</sequence>
<keyword evidence="3" id="KW-1185">Reference proteome</keyword>
<reference evidence="2 3" key="1">
    <citation type="journal article" date="2019" name="Int. J. Syst. Evol. Microbiol.">
        <title>The Global Catalogue of Microorganisms (GCM) 10K type strain sequencing project: providing services to taxonomists for standard genome sequencing and annotation.</title>
        <authorList>
            <consortium name="The Broad Institute Genomics Platform"/>
            <consortium name="The Broad Institute Genome Sequencing Center for Infectious Disease"/>
            <person name="Wu L."/>
            <person name="Ma J."/>
        </authorList>
    </citation>
    <scope>NUCLEOTIDE SEQUENCE [LARGE SCALE GENOMIC DNA]</scope>
    <source>
        <strain evidence="2 3">JCM 15481</strain>
    </source>
</reference>
<dbReference type="Proteomes" id="UP001500443">
    <property type="component" value="Unassembled WGS sequence"/>
</dbReference>
<evidence type="ECO:0000313" key="2">
    <source>
        <dbReference type="EMBL" id="GAA2109555.1"/>
    </source>
</evidence>
<organism evidence="2 3">
    <name type="scientific">Streptomyces synnematoformans</name>
    <dbReference type="NCBI Taxonomy" id="415721"/>
    <lineage>
        <taxon>Bacteria</taxon>
        <taxon>Bacillati</taxon>
        <taxon>Actinomycetota</taxon>
        <taxon>Actinomycetes</taxon>
        <taxon>Kitasatosporales</taxon>
        <taxon>Streptomycetaceae</taxon>
        <taxon>Streptomyces</taxon>
    </lineage>
</organism>
<gene>
    <name evidence="2" type="ORF">GCM10009802_05990</name>
</gene>
<protein>
    <submittedName>
        <fullName evidence="2">Uncharacterized protein</fullName>
    </submittedName>
</protein>
<feature type="region of interest" description="Disordered" evidence="1">
    <location>
        <begin position="1"/>
        <end position="66"/>
    </location>
</feature>
<comment type="caution">
    <text evidence="2">The sequence shown here is derived from an EMBL/GenBank/DDBJ whole genome shotgun (WGS) entry which is preliminary data.</text>
</comment>